<evidence type="ECO:0000313" key="8">
    <source>
        <dbReference type="Proteomes" id="UP001652740"/>
    </source>
</evidence>
<proteinExistence type="predicted"/>
<dbReference type="GO" id="GO:0003677">
    <property type="term" value="F:DNA binding"/>
    <property type="evidence" value="ECO:0007669"/>
    <property type="project" value="UniProtKB-UniRule"/>
</dbReference>
<feature type="domain" description="THAP-type" evidence="7">
    <location>
        <begin position="1"/>
        <end position="79"/>
    </location>
</feature>
<dbReference type="InParanoid" id="A0A6J1X747"/>
<sequence length="375" mass="42843">MTCCCVLGCSEMGCHIFPKDSVMKKRWLKAIRRINLIPTKTTKICRKHFLESDYLTISIHTGLHHQRRTLKKSAVPSLFPWNVKSGKVKSREKRLPTGDNRKSSSNEPPSLQILNGTHQESSGNIVNIDITHDKESCVSQNTFVTSEIKNITIATQTPNNFRSLSTEVLLSDDESIDFFTGLESYPKFTIVLSTLLPMAYNIEHTQGTEIGLSVKDLFLMLLIKLRRNKHDFEIGKMFGVSETEAANIIVTWINFVSEIWQLFEIWPSQELVNVYMPDVFQKNHPSTRVVIDGTNCGINIANFFKGKCQVPGLLIKQDQKLAIKRVDKERLMEFTKTYEILSSELNEHYLPLASKIFCICVMLCYFKKATINKNL</sequence>
<dbReference type="PROSITE" id="PS50950">
    <property type="entry name" value="ZF_THAP"/>
    <property type="match status" value="1"/>
</dbReference>
<evidence type="ECO:0000256" key="5">
    <source>
        <dbReference type="PROSITE-ProRule" id="PRU00309"/>
    </source>
</evidence>
<accession>A0A6J1X747</accession>
<dbReference type="PANTHER" id="PTHR23080">
    <property type="entry name" value="THAP DOMAIN PROTEIN"/>
    <property type="match status" value="1"/>
</dbReference>
<dbReference type="GeneID" id="128199959"/>
<evidence type="ECO:0000256" key="3">
    <source>
        <dbReference type="ARBA" id="ARBA00022833"/>
    </source>
</evidence>
<name>A0A6J1X747_GALME</name>
<dbReference type="AlphaFoldDB" id="A0A6J1X747"/>
<dbReference type="Gene3D" id="6.20.210.20">
    <property type="entry name" value="THAP domain"/>
    <property type="match status" value="1"/>
</dbReference>
<keyword evidence="3" id="KW-0862">Zinc</keyword>
<dbReference type="InterPro" id="IPR006612">
    <property type="entry name" value="THAP_Znf"/>
</dbReference>
<dbReference type="SMART" id="SM00980">
    <property type="entry name" value="THAP"/>
    <property type="match status" value="1"/>
</dbReference>
<feature type="compositionally biased region" description="Polar residues" evidence="6">
    <location>
        <begin position="105"/>
        <end position="117"/>
    </location>
</feature>
<evidence type="ECO:0000256" key="1">
    <source>
        <dbReference type="ARBA" id="ARBA00022723"/>
    </source>
</evidence>
<dbReference type="Pfam" id="PF13613">
    <property type="entry name" value="HTH_Tnp_4"/>
    <property type="match status" value="1"/>
</dbReference>
<dbReference type="InterPro" id="IPR027805">
    <property type="entry name" value="Transposase_HTH_dom"/>
</dbReference>
<keyword evidence="4 5" id="KW-0238">DNA-binding</keyword>
<evidence type="ECO:0000259" key="7">
    <source>
        <dbReference type="PROSITE" id="PS50950"/>
    </source>
</evidence>
<protein>
    <submittedName>
        <fullName evidence="9">Uncharacterized protein LOC128199959</fullName>
    </submittedName>
</protein>
<dbReference type="InterPro" id="IPR038441">
    <property type="entry name" value="THAP_Znf_sf"/>
</dbReference>
<evidence type="ECO:0000256" key="4">
    <source>
        <dbReference type="ARBA" id="ARBA00023125"/>
    </source>
</evidence>
<evidence type="ECO:0000256" key="2">
    <source>
        <dbReference type="ARBA" id="ARBA00022771"/>
    </source>
</evidence>
<evidence type="ECO:0000256" key="6">
    <source>
        <dbReference type="SAM" id="MobiDB-lite"/>
    </source>
</evidence>
<keyword evidence="2 5" id="KW-0863">Zinc-finger</keyword>
<keyword evidence="1" id="KW-0479">Metal-binding</keyword>
<dbReference type="RefSeq" id="XP_026762380.2">
    <property type="nucleotide sequence ID" value="XM_026906579.3"/>
</dbReference>
<gene>
    <name evidence="9" type="primary">LOC128199959</name>
</gene>
<dbReference type="GO" id="GO:0008270">
    <property type="term" value="F:zinc ion binding"/>
    <property type="evidence" value="ECO:0007669"/>
    <property type="project" value="UniProtKB-KW"/>
</dbReference>
<keyword evidence="8" id="KW-1185">Reference proteome</keyword>
<dbReference type="Proteomes" id="UP001652740">
    <property type="component" value="Unplaced"/>
</dbReference>
<dbReference type="PANTHER" id="PTHR23080:SF133">
    <property type="entry name" value="SI:CH211-262I1.5-RELATED"/>
    <property type="match status" value="1"/>
</dbReference>
<organism evidence="8 9">
    <name type="scientific">Galleria mellonella</name>
    <name type="common">Greater wax moth</name>
    <dbReference type="NCBI Taxonomy" id="7137"/>
    <lineage>
        <taxon>Eukaryota</taxon>
        <taxon>Metazoa</taxon>
        <taxon>Ecdysozoa</taxon>
        <taxon>Arthropoda</taxon>
        <taxon>Hexapoda</taxon>
        <taxon>Insecta</taxon>
        <taxon>Pterygota</taxon>
        <taxon>Neoptera</taxon>
        <taxon>Endopterygota</taxon>
        <taxon>Lepidoptera</taxon>
        <taxon>Glossata</taxon>
        <taxon>Ditrysia</taxon>
        <taxon>Pyraloidea</taxon>
        <taxon>Pyralidae</taxon>
        <taxon>Galleriinae</taxon>
        <taxon>Galleria</taxon>
    </lineage>
</organism>
<feature type="compositionally biased region" description="Basic and acidic residues" evidence="6">
    <location>
        <begin position="93"/>
        <end position="104"/>
    </location>
</feature>
<feature type="region of interest" description="Disordered" evidence="6">
    <location>
        <begin position="89"/>
        <end position="117"/>
    </location>
</feature>
<reference evidence="9" key="1">
    <citation type="submission" date="2025-08" db="UniProtKB">
        <authorList>
            <consortium name="RefSeq"/>
        </authorList>
    </citation>
    <scope>IDENTIFICATION</scope>
    <source>
        <tissue evidence="9">Whole larvae</tissue>
    </source>
</reference>
<evidence type="ECO:0000313" key="9">
    <source>
        <dbReference type="RefSeq" id="XP_026762380.2"/>
    </source>
</evidence>
<dbReference type="Pfam" id="PF05485">
    <property type="entry name" value="THAP"/>
    <property type="match status" value="1"/>
</dbReference>
<dbReference type="KEGG" id="gmw:128199959"/>
<dbReference type="SUPFAM" id="SSF57716">
    <property type="entry name" value="Glucocorticoid receptor-like (DNA-binding domain)"/>
    <property type="match status" value="1"/>
</dbReference>